<dbReference type="Proteomes" id="UP000824150">
    <property type="component" value="Unassembled WGS sequence"/>
</dbReference>
<dbReference type="EC" id="3.2.1.23" evidence="3 7"/>
<dbReference type="InterPro" id="IPR006104">
    <property type="entry name" value="Glyco_hydro_2_N"/>
</dbReference>
<evidence type="ECO:0000313" key="10">
    <source>
        <dbReference type="Proteomes" id="UP000824150"/>
    </source>
</evidence>
<dbReference type="InterPro" id="IPR006101">
    <property type="entry name" value="Glyco_hydro_2"/>
</dbReference>
<evidence type="ECO:0000256" key="2">
    <source>
        <dbReference type="ARBA" id="ARBA00007401"/>
    </source>
</evidence>
<dbReference type="PANTHER" id="PTHR46323">
    <property type="entry name" value="BETA-GALACTOSIDASE"/>
    <property type="match status" value="1"/>
</dbReference>
<dbReference type="InterPro" id="IPR004199">
    <property type="entry name" value="B-gal_small/dom_5"/>
</dbReference>
<dbReference type="InterPro" id="IPR023232">
    <property type="entry name" value="Glyco_hydro_2_AS"/>
</dbReference>
<dbReference type="SUPFAM" id="SSF49785">
    <property type="entry name" value="Galactose-binding domain-like"/>
    <property type="match status" value="1"/>
</dbReference>
<sequence>MTAEFDYALLADPQVFALNRLPPHSDHVPYANAAEMAAGCTSLRQSLNGKWRFNFAHGISAIPQGFANPSFDSSAWDFITVPGHFETQGYGIPQYTNKIYPWEGYEDCPPGTIPQRLNVVGTYLTNFDKPQGWNNAFICFEGADSALAVWLNGHFVGYSEDTFTPSYFDLNPYLQDKDNYLAVQVFKYSSGSHLEDQDYWRLSGLFRGVYLYTKPAVHLEDLKVTTTLDDSFSQGKLQATLTTLGSGKVVATLSFAGTEIATTTQDLATPTLSFAVDTDLKLWSAEEPNLYTLNLEFYDAAGVLQECVCQNVGFRRFEMKDGLMTLNGQRIVFNGVNRHEFAAQSGRCLQPEEIYADLLACKRYNINAVRTSHYPNSSCFYDYCDKLGLYVIDETNMETHGSWEVDGNFDLKPNTLPDDKPQWREAVLARGAAMLERDKNHACILIWSCGNESFGGKTVFELSEYFRHTDPSRLVHYESIFHDRRYNDTSDMESQMYSKVADVKAFIAAHPEKPFILCEYSHAMGNSCGGLKHYTDMTHELPRYQGGFIWDFCDQAFFATDPTGHEYLAYGGDFGDRQTDYNFSGNGIFFADRKPTPKLAEVKACYQNFKFDFIPGADKEDLAALKVKITNYFLFTNLDAFKLQATVEVDGKQVQCVTIPATLAAGESAEFTLGLANLPTVAPAATVTVNVAVIDVKERAWAPAGYSIANAQFIVKLPTIAPLCSTKAPRLIITANNCGVHGEGFSYLINKDKGGLVSMKYNQSEMLLQPAQLNFWRAPTDNDRGNRMPARLGIWRRAGQDARTLSMQARMENNQAVIELTHELAGIADAKVVSCYRIDANGCVEVTLRYQAGDNLPDLPEFGLILPLRAEYHHLCALARGPEENYCDRDSGTPLCAFKSTVAKQYVPYLKPQECGNHQDVVDFKILNRQAHGLCVKAGVDLPAVSVLAWTPHEIELASHQYELPPVVKTVVKIAKRPMGVGGDDSWGAPTLEQYLNHNQDYTFTFRLQVQ</sequence>
<evidence type="ECO:0000256" key="6">
    <source>
        <dbReference type="ARBA" id="ARBA00032230"/>
    </source>
</evidence>
<dbReference type="Pfam" id="PF02837">
    <property type="entry name" value="Glyco_hydro_2_N"/>
    <property type="match status" value="1"/>
</dbReference>
<keyword evidence="5 7" id="KW-0326">Glycosidase</keyword>
<dbReference type="PROSITE" id="PS00608">
    <property type="entry name" value="GLYCOSYL_HYDROL_F2_2"/>
    <property type="match status" value="1"/>
</dbReference>
<evidence type="ECO:0000256" key="3">
    <source>
        <dbReference type="ARBA" id="ARBA00012756"/>
    </source>
</evidence>
<dbReference type="InterPro" id="IPR036156">
    <property type="entry name" value="Beta-gal/glucu_dom_sf"/>
</dbReference>
<dbReference type="InterPro" id="IPR011013">
    <property type="entry name" value="Gal_mutarotase_sf_dom"/>
</dbReference>
<evidence type="ECO:0000256" key="1">
    <source>
        <dbReference type="ARBA" id="ARBA00001412"/>
    </source>
</evidence>
<dbReference type="InterPro" id="IPR050347">
    <property type="entry name" value="Bact_Beta-galactosidase"/>
</dbReference>
<dbReference type="InterPro" id="IPR023230">
    <property type="entry name" value="Glyco_hydro_2_CS"/>
</dbReference>
<accession>A0A9E2KNL7</accession>
<dbReference type="GO" id="GO:0005990">
    <property type="term" value="P:lactose catabolic process"/>
    <property type="evidence" value="ECO:0007669"/>
    <property type="project" value="TreeGrafter"/>
</dbReference>
<dbReference type="InterPro" id="IPR006102">
    <property type="entry name" value="Ig-like_GH2"/>
</dbReference>
<protein>
    <recommendedName>
        <fullName evidence="3 7">Beta-galactosidase</fullName>
        <ecNumber evidence="3 7">3.2.1.23</ecNumber>
    </recommendedName>
    <alternativeName>
        <fullName evidence="6 7">Lactase</fullName>
    </alternativeName>
</protein>
<dbReference type="SUPFAM" id="SSF74650">
    <property type="entry name" value="Galactose mutarotase-like"/>
    <property type="match status" value="1"/>
</dbReference>
<dbReference type="SUPFAM" id="SSF49303">
    <property type="entry name" value="beta-Galactosidase/glucuronidase domain"/>
    <property type="match status" value="2"/>
</dbReference>
<dbReference type="InterPro" id="IPR008979">
    <property type="entry name" value="Galactose-bd-like_sf"/>
</dbReference>
<dbReference type="InterPro" id="IPR017853">
    <property type="entry name" value="GH"/>
</dbReference>
<dbReference type="PROSITE" id="PS00719">
    <property type="entry name" value="GLYCOSYL_HYDROL_F2_1"/>
    <property type="match status" value="1"/>
</dbReference>
<proteinExistence type="inferred from homology"/>
<dbReference type="InterPro" id="IPR014718">
    <property type="entry name" value="GH-type_carb-bd"/>
</dbReference>
<feature type="domain" description="Beta galactosidase small chain/" evidence="8">
    <location>
        <begin position="739"/>
        <end position="1009"/>
    </location>
</feature>
<dbReference type="PANTHER" id="PTHR46323:SF2">
    <property type="entry name" value="BETA-GALACTOSIDASE"/>
    <property type="match status" value="1"/>
</dbReference>
<dbReference type="EMBL" id="JAHLFG010000054">
    <property type="protein sequence ID" value="MBU3826823.1"/>
    <property type="molecule type" value="Genomic_DNA"/>
</dbReference>
<dbReference type="Pfam" id="PF02929">
    <property type="entry name" value="Bgal_small_N"/>
    <property type="match status" value="1"/>
</dbReference>
<dbReference type="AlphaFoldDB" id="A0A9E2KNL7"/>
<dbReference type="InterPro" id="IPR006103">
    <property type="entry name" value="Glyco_hydro_2_cat"/>
</dbReference>
<dbReference type="Gene3D" id="3.20.20.80">
    <property type="entry name" value="Glycosidases"/>
    <property type="match status" value="1"/>
</dbReference>
<dbReference type="GO" id="GO:0009341">
    <property type="term" value="C:beta-galactosidase complex"/>
    <property type="evidence" value="ECO:0007669"/>
    <property type="project" value="InterPro"/>
</dbReference>
<dbReference type="Pfam" id="PF02836">
    <property type="entry name" value="Glyco_hydro_2_C"/>
    <property type="match status" value="1"/>
</dbReference>
<dbReference type="Gene3D" id="2.60.40.10">
    <property type="entry name" value="Immunoglobulins"/>
    <property type="match status" value="2"/>
</dbReference>
<evidence type="ECO:0000256" key="4">
    <source>
        <dbReference type="ARBA" id="ARBA00022801"/>
    </source>
</evidence>
<keyword evidence="4 7" id="KW-0378">Hydrolase</keyword>
<dbReference type="Gene3D" id="2.60.120.260">
    <property type="entry name" value="Galactose-binding domain-like"/>
    <property type="match status" value="1"/>
</dbReference>
<name>A0A9E2KNL7_9GAMM</name>
<comment type="caution">
    <text evidence="9">The sequence shown here is derived from an EMBL/GenBank/DDBJ whole genome shotgun (WGS) entry which is preliminary data.</text>
</comment>
<dbReference type="PRINTS" id="PR00132">
    <property type="entry name" value="GLHYDRLASE2"/>
</dbReference>
<reference evidence="9" key="1">
    <citation type="journal article" date="2021" name="PeerJ">
        <title>Extensive microbial diversity within the chicken gut microbiome revealed by metagenomics and culture.</title>
        <authorList>
            <person name="Gilroy R."/>
            <person name="Ravi A."/>
            <person name="Getino M."/>
            <person name="Pursley I."/>
            <person name="Horton D.L."/>
            <person name="Alikhan N.F."/>
            <person name="Baker D."/>
            <person name="Gharbi K."/>
            <person name="Hall N."/>
            <person name="Watson M."/>
            <person name="Adriaenssens E.M."/>
            <person name="Foster-Nyarko E."/>
            <person name="Jarju S."/>
            <person name="Secka A."/>
            <person name="Antonio M."/>
            <person name="Oren A."/>
            <person name="Chaudhuri R.R."/>
            <person name="La Ragione R."/>
            <person name="Hildebrand F."/>
            <person name="Pallen M.J."/>
        </authorList>
    </citation>
    <scope>NUCLEOTIDE SEQUENCE</scope>
    <source>
        <strain evidence="9">687</strain>
    </source>
</reference>
<evidence type="ECO:0000256" key="7">
    <source>
        <dbReference type="RuleBase" id="RU361154"/>
    </source>
</evidence>
<evidence type="ECO:0000259" key="8">
    <source>
        <dbReference type="SMART" id="SM01038"/>
    </source>
</evidence>
<dbReference type="Gene3D" id="2.70.98.10">
    <property type="match status" value="1"/>
</dbReference>
<dbReference type="InterPro" id="IPR032312">
    <property type="entry name" value="LacZ_4"/>
</dbReference>
<gene>
    <name evidence="9" type="ORF">IAA31_04975</name>
</gene>
<evidence type="ECO:0000256" key="5">
    <source>
        <dbReference type="ARBA" id="ARBA00023295"/>
    </source>
</evidence>
<evidence type="ECO:0000313" key="9">
    <source>
        <dbReference type="EMBL" id="MBU3826823.1"/>
    </source>
</evidence>
<dbReference type="InterPro" id="IPR013783">
    <property type="entry name" value="Ig-like_fold"/>
</dbReference>
<dbReference type="Pfam" id="PF00703">
    <property type="entry name" value="Glyco_hydro_2"/>
    <property type="match status" value="1"/>
</dbReference>
<reference evidence="9" key="2">
    <citation type="submission" date="2021-04" db="EMBL/GenBank/DDBJ databases">
        <authorList>
            <person name="Gilroy R."/>
        </authorList>
    </citation>
    <scope>NUCLEOTIDE SEQUENCE</scope>
    <source>
        <strain evidence="9">687</strain>
    </source>
</reference>
<organism evidence="9 10">
    <name type="scientific">Candidatus Anaerobiospirillum merdipullorum</name>
    <dbReference type="NCBI Taxonomy" id="2838450"/>
    <lineage>
        <taxon>Bacteria</taxon>
        <taxon>Pseudomonadati</taxon>
        <taxon>Pseudomonadota</taxon>
        <taxon>Gammaproteobacteria</taxon>
        <taxon>Aeromonadales</taxon>
        <taxon>Succinivibrionaceae</taxon>
        <taxon>Anaerobiospirillum</taxon>
    </lineage>
</organism>
<dbReference type="GO" id="GO:0030246">
    <property type="term" value="F:carbohydrate binding"/>
    <property type="evidence" value="ECO:0007669"/>
    <property type="project" value="InterPro"/>
</dbReference>
<dbReference type="Pfam" id="PF16353">
    <property type="entry name" value="LacZ_4"/>
    <property type="match status" value="1"/>
</dbReference>
<dbReference type="SUPFAM" id="SSF51445">
    <property type="entry name" value="(Trans)glycosidases"/>
    <property type="match status" value="1"/>
</dbReference>
<dbReference type="GO" id="GO:0004565">
    <property type="term" value="F:beta-galactosidase activity"/>
    <property type="evidence" value="ECO:0007669"/>
    <property type="project" value="UniProtKB-EC"/>
</dbReference>
<comment type="catalytic activity">
    <reaction evidence="1 7">
        <text>Hydrolysis of terminal non-reducing beta-D-galactose residues in beta-D-galactosides.</text>
        <dbReference type="EC" id="3.2.1.23"/>
    </reaction>
</comment>
<comment type="similarity">
    <text evidence="2 7">Belongs to the glycosyl hydrolase 2 family.</text>
</comment>
<dbReference type="SMART" id="SM01038">
    <property type="entry name" value="Bgal_small_N"/>
    <property type="match status" value="1"/>
</dbReference>